<evidence type="ECO:0000256" key="1">
    <source>
        <dbReference type="SAM" id="MobiDB-lite"/>
    </source>
</evidence>
<evidence type="ECO:0000313" key="3">
    <source>
        <dbReference type="Proteomes" id="UP000730481"/>
    </source>
</evidence>
<dbReference type="OrthoDB" id="3473305at2759"/>
<feature type="compositionally biased region" description="Basic and acidic residues" evidence="1">
    <location>
        <begin position="100"/>
        <end position="125"/>
    </location>
</feature>
<name>A0A9P5AE60_9HYPO</name>
<comment type="caution">
    <text evidence="2">The sequence shown here is derived from an EMBL/GenBank/DDBJ whole genome shotgun (WGS) entry which is preliminary data.</text>
</comment>
<dbReference type="EMBL" id="PVQB02000507">
    <property type="protein sequence ID" value="KAF4336277.1"/>
    <property type="molecule type" value="Genomic_DNA"/>
</dbReference>
<proteinExistence type="predicted"/>
<gene>
    <name evidence="2" type="ORF">FBEOM_9862</name>
</gene>
<feature type="region of interest" description="Disordered" evidence="1">
    <location>
        <begin position="99"/>
        <end position="140"/>
    </location>
</feature>
<reference evidence="2" key="2">
    <citation type="submission" date="2020-02" db="EMBL/GenBank/DDBJ databases">
        <title>Identification and distribution of gene clusters putatively required for synthesis of sphingolipid metabolism inhibitors in phylogenetically diverse species of the filamentous fungus Fusarium.</title>
        <authorList>
            <person name="Kim H.-S."/>
            <person name="Busman M."/>
            <person name="Brown D.W."/>
            <person name="Divon H."/>
            <person name="Uhlig S."/>
            <person name="Proctor R.H."/>
        </authorList>
    </citation>
    <scope>NUCLEOTIDE SEQUENCE</scope>
    <source>
        <strain evidence="2">NRRL 25174</strain>
    </source>
</reference>
<feature type="compositionally biased region" description="Polar residues" evidence="1">
    <location>
        <begin position="127"/>
        <end position="140"/>
    </location>
</feature>
<accession>A0A9P5AE60</accession>
<reference evidence="2" key="1">
    <citation type="journal article" date="2017" name="Mycologia">
        <title>Fusarium algeriense, sp. nov., a novel toxigenic crown rot pathogen of durum wheat from Algeria is nested in the Fusarium burgessii species complex.</title>
        <authorList>
            <person name="Laraba I."/>
            <person name="Keddad A."/>
            <person name="Boureghda H."/>
            <person name="Abdallah N."/>
            <person name="Vaughan M.M."/>
            <person name="Proctor R.H."/>
            <person name="Busman M."/>
            <person name="O'Donnell K."/>
        </authorList>
    </citation>
    <scope>NUCLEOTIDE SEQUENCE</scope>
    <source>
        <strain evidence="2">NRRL 25174</strain>
    </source>
</reference>
<evidence type="ECO:0000313" key="2">
    <source>
        <dbReference type="EMBL" id="KAF4336277.1"/>
    </source>
</evidence>
<dbReference type="Proteomes" id="UP000730481">
    <property type="component" value="Unassembled WGS sequence"/>
</dbReference>
<keyword evidence="3" id="KW-1185">Reference proteome</keyword>
<dbReference type="AlphaFoldDB" id="A0A9P5AE60"/>
<sequence>MAKALKSNGSQVFFCSTRNLIELWGHKDCRPIRPVTEPQPRAGGDKEDADTSKYYFFSDDLVTALADFPALLRDDIPLVHWVYDLPFCCGCPGAYRRARQKVEDKREEEEKKRARRERREAKWMRETTGSTQGGLNEQRS</sequence>
<protein>
    <submittedName>
        <fullName evidence="2">Uncharacterized protein</fullName>
    </submittedName>
</protein>
<organism evidence="2 3">
    <name type="scientific">Fusarium beomiforme</name>
    <dbReference type="NCBI Taxonomy" id="44412"/>
    <lineage>
        <taxon>Eukaryota</taxon>
        <taxon>Fungi</taxon>
        <taxon>Dikarya</taxon>
        <taxon>Ascomycota</taxon>
        <taxon>Pezizomycotina</taxon>
        <taxon>Sordariomycetes</taxon>
        <taxon>Hypocreomycetidae</taxon>
        <taxon>Hypocreales</taxon>
        <taxon>Nectriaceae</taxon>
        <taxon>Fusarium</taxon>
        <taxon>Fusarium burgessii species complex</taxon>
    </lineage>
</organism>